<evidence type="ECO:0000313" key="1">
    <source>
        <dbReference type="EMBL" id="DAE13564.1"/>
    </source>
</evidence>
<protein>
    <submittedName>
        <fullName evidence="1">Uncharacterized protein</fullName>
    </submittedName>
</protein>
<name>A0A8S5Q4S8_9CAUD</name>
<sequence length="34" mass="3929">MYQKIYNYTGNGEISTSGGEFYMKRDDLNANCNM</sequence>
<proteinExistence type="predicted"/>
<accession>A0A8S5Q4S8</accession>
<reference evidence="1" key="1">
    <citation type="journal article" date="2021" name="Proc. Natl. Acad. Sci. U.S.A.">
        <title>A Catalog of Tens of Thousands of Viruses from Human Metagenomes Reveals Hidden Associations with Chronic Diseases.</title>
        <authorList>
            <person name="Tisza M.J."/>
            <person name="Buck C.B."/>
        </authorList>
    </citation>
    <scope>NUCLEOTIDE SEQUENCE</scope>
    <source>
        <strain evidence="1">CtVif31</strain>
    </source>
</reference>
<dbReference type="EMBL" id="BK015567">
    <property type="protein sequence ID" value="DAE13564.1"/>
    <property type="molecule type" value="Genomic_DNA"/>
</dbReference>
<organism evidence="1">
    <name type="scientific">Siphoviridae sp. ctVif31</name>
    <dbReference type="NCBI Taxonomy" id="2825532"/>
    <lineage>
        <taxon>Viruses</taxon>
        <taxon>Duplodnaviria</taxon>
        <taxon>Heunggongvirae</taxon>
        <taxon>Uroviricota</taxon>
        <taxon>Caudoviricetes</taxon>
    </lineage>
</organism>